<evidence type="ECO:0000313" key="10">
    <source>
        <dbReference type="EMBL" id="OLP49279.1"/>
    </source>
</evidence>
<evidence type="ECO:0000259" key="8">
    <source>
        <dbReference type="PROSITE" id="PS50885"/>
    </source>
</evidence>
<keyword evidence="2" id="KW-0145">Chemotaxis</keyword>
<feature type="coiled-coil region" evidence="5">
    <location>
        <begin position="351"/>
        <end position="378"/>
    </location>
</feature>
<evidence type="ECO:0000313" key="9">
    <source>
        <dbReference type="EMBL" id="MBB4006322.1"/>
    </source>
</evidence>
<keyword evidence="4" id="KW-0807">Transducer</keyword>
<dbReference type="InterPro" id="IPR004089">
    <property type="entry name" value="MCPsignal_dom"/>
</dbReference>
<dbReference type="Pfam" id="PF00015">
    <property type="entry name" value="MCPsignal"/>
    <property type="match status" value="1"/>
</dbReference>
<dbReference type="InterPro" id="IPR003660">
    <property type="entry name" value="HAMP_dom"/>
</dbReference>
<evidence type="ECO:0000313" key="12">
    <source>
        <dbReference type="Proteomes" id="UP000544107"/>
    </source>
</evidence>
<feature type="domain" description="HAMP" evidence="8">
    <location>
        <begin position="201"/>
        <end position="254"/>
    </location>
</feature>
<dbReference type="EMBL" id="MKIN01000022">
    <property type="protein sequence ID" value="OLP49279.1"/>
    <property type="molecule type" value="Genomic_DNA"/>
</dbReference>
<dbReference type="Proteomes" id="UP000185598">
    <property type="component" value="Unassembled WGS sequence"/>
</dbReference>
<dbReference type="Proteomes" id="UP000544107">
    <property type="component" value="Unassembled WGS sequence"/>
</dbReference>
<evidence type="ECO:0000259" key="7">
    <source>
        <dbReference type="PROSITE" id="PS50111"/>
    </source>
</evidence>
<evidence type="ECO:0000256" key="6">
    <source>
        <dbReference type="SAM" id="SignalP"/>
    </source>
</evidence>
<feature type="domain" description="Methyl-accepting transducer" evidence="7">
    <location>
        <begin position="339"/>
        <end position="568"/>
    </location>
</feature>
<evidence type="ECO:0000256" key="3">
    <source>
        <dbReference type="ARBA" id="ARBA00029447"/>
    </source>
</evidence>
<dbReference type="InterPro" id="IPR051310">
    <property type="entry name" value="MCP_chemotaxis"/>
</dbReference>
<organism evidence="10 11">
    <name type="scientific">Allorhizobium taibaishanense</name>
    <dbReference type="NCBI Taxonomy" id="887144"/>
    <lineage>
        <taxon>Bacteria</taxon>
        <taxon>Pseudomonadati</taxon>
        <taxon>Pseudomonadota</taxon>
        <taxon>Alphaproteobacteria</taxon>
        <taxon>Hyphomicrobiales</taxon>
        <taxon>Rhizobiaceae</taxon>
        <taxon>Rhizobium/Agrobacterium group</taxon>
        <taxon>Allorhizobium</taxon>
    </lineage>
</organism>
<feature type="coiled-coil region" evidence="5">
    <location>
        <begin position="261"/>
        <end position="290"/>
    </location>
</feature>
<keyword evidence="5" id="KW-0175">Coiled coil</keyword>
<dbReference type="AlphaFoldDB" id="A0A1Q9A3Y6"/>
<keyword evidence="11" id="KW-1185">Reference proteome</keyword>
<dbReference type="InterPro" id="IPR024478">
    <property type="entry name" value="HlyB_4HB_MCP"/>
</dbReference>
<evidence type="ECO:0000256" key="1">
    <source>
        <dbReference type="ARBA" id="ARBA00004370"/>
    </source>
</evidence>
<gene>
    <name evidence="10" type="ORF">BJF91_19675</name>
    <name evidence="9" type="ORF">GGQ71_000558</name>
</gene>
<dbReference type="PANTHER" id="PTHR43531:SF11">
    <property type="entry name" value="METHYL-ACCEPTING CHEMOTAXIS PROTEIN 3"/>
    <property type="match status" value="1"/>
</dbReference>
<accession>A0A1Q9A3Y6</accession>
<dbReference type="EMBL" id="JACIED010000001">
    <property type="protein sequence ID" value="MBB4006322.1"/>
    <property type="molecule type" value="Genomic_DNA"/>
</dbReference>
<dbReference type="PRINTS" id="PR00260">
    <property type="entry name" value="CHEMTRNSDUCR"/>
</dbReference>
<dbReference type="CDD" id="cd19411">
    <property type="entry name" value="MCP2201-like_sensor"/>
    <property type="match status" value="1"/>
</dbReference>
<protein>
    <submittedName>
        <fullName evidence="9 10">Chemotaxis protein</fullName>
    </submittedName>
</protein>
<dbReference type="SUPFAM" id="SSF58104">
    <property type="entry name" value="Methyl-accepting chemotaxis protein (MCP) signaling domain"/>
    <property type="match status" value="1"/>
</dbReference>
<dbReference type="GO" id="GO:0007165">
    <property type="term" value="P:signal transduction"/>
    <property type="evidence" value="ECO:0007669"/>
    <property type="project" value="UniProtKB-KW"/>
</dbReference>
<keyword evidence="6" id="KW-0732">Signal</keyword>
<reference evidence="10 11" key="1">
    <citation type="submission" date="2016-09" db="EMBL/GenBank/DDBJ databases">
        <title>Rhizobium oryziradicis sp. nov., isolated from the root of rice.</title>
        <authorList>
            <person name="Zhao J."/>
            <person name="Zhang X."/>
        </authorList>
    </citation>
    <scope>NUCLEOTIDE SEQUENCE [LARGE SCALE GENOMIC DNA]</scope>
    <source>
        <strain evidence="10 11">14971</strain>
    </source>
</reference>
<evidence type="ECO:0000256" key="5">
    <source>
        <dbReference type="SAM" id="Coils"/>
    </source>
</evidence>
<dbReference type="SMART" id="SM00304">
    <property type="entry name" value="HAMP"/>
    <property type="match status" value="2"/>
</dbReference>
<dbReference type="InterPro" id="IPR047347">
    <property type="entry name" value="YvaQ-like_sensor"/>
</dbReference>
<dbReference type="CDD" id="cd11386">
    <property type="entry name" value="MCP_signal"/>
    <property type="match status" value="1"/>
</dbReference>
<evidence type="ECO:0000256" key="2">
    <source>
        <dbReference type="ARBA" id="ARBA00022500"/>
    </source>
</evidence>
<dbReference type="Pfam" id="PF00672">
    <property type="entry name" value="HAMP"/>
    <property type="match status" value="2"/>
</dbReference>
<dbReference type="OrthoDB" id="3378718at2"/>
<dbReference type="GO" id="GO:0005886">
    <property type="term" value="C:plasma membrane"/>
    <property type="evidence" value="ECO:0007669"/>
    <property type="project" value="TreeGrafter"/>
</dbReference>
<reference evidence="9 12" key="2">
    <citation type="submission" date="2020-08" db="EMBL/GenBank/DDBJ databases">
        <title>Genomic Encyclopedia of Type Strains, Phase IV (KMG-IV): sequencing the most valuable type-strain genomes for metagenomic binning, comparative biology and taxonomic classification.</title>
        <authorList>
            <person name="Goeker M."/>
        </authorList>
    </citation>
    <scope>NUCLEOTIDE SEQUENCE [LARGE SCALE GENOMIC DNA]</scope>
    <source>
        <strain evidence="9 12">DSM 100021</strain>
    </source>
</reference>
<dbReference type="GO" id="GO:0006935">
    <property type="term" value="P:chemotaxis"/>
    <property type="evidence" value="ECO:0007669"/>
    <property type="project" value="UniProtKB-KW"/>
</dbReference>
<dbReference type="PROSITE" id="PS50111">
    <property type="entry name" value="CHEMOTAXIS_TRANSDUC_2"/>
    <property type="match status" value="1"/>
</dbReference>
<comment type="subcellular location">
    <subcellularLocation>
        <location evidence="1">Membrane</location>
    </subcellularLocation>
</comment>
<dbReference type="SUPFAM" id="SSF158472">
    <property type="entry name" value="HAMP domain-like"/>
    <property type="match status" value="1"/>
</dbReference>
<dbReference type="Gene3D" id="1.10.287.950">
    <property type="entry name" value="Methyl-accepting chemotaxis protein"/>
    <property type="match status" value="1"/>
</dbReference>
<dbReference type="RefSeq" id="WP_075615068.1">
    <property type="nucleotide sequence ID" value="NZ_JACIED010000001.1"/>
</dbReference>
<dbReference type="Gene3D" id="1.10.8.500">
    <property type="entry name" value="HAMP domain in histidine kinase"/>
    <property type="match status" value="1"/>
</dbReference>
<comment type="caution">
    <text evidence="10">The sequence shown here is derived from an EMBL/GenBank/DDBJ whole genome shotgun (WGS) entry which is preliminary data.</text>
</comment>
<name>A0A1Q9A3Y6_9HYPH</name>
<dbReference type="STRING" id="887144.BJF91_19675"/>
<dbReference type="FunFam" id="1.10.287.950:FF:000001">
    <property type="entry name" value="Methyl-accepting chemotaxis sensory transducer"/>
    <property type="match status" value="1"/>
</dbReference>
<proteinExistence type="inferred from homology"/>
<comment type="similarity">
    <text evidence="3">Belongs to the methyl-accepting chemotaxis (MCP) protein family.</text>
</comment>
<feature type="signal peptide" evidence="6">
    <location>
        <begin position="1"/>
        <end position="21"/>
    </location>
</feature>
<evidence type="ECO:0000256" key="4">
    <source>
        <dbReference type="PROSITE-ProRule" id="PRU00284"/>
    </source>
</evidence>
<feature type="domain" description="HAMP" evidence="8">
    <location>
        <begin position="282"/>
        <end position="334"/>
    </location>
</feature>
<dbReference type="PANTHER" id="PTHR43531">
    <property type="entry name" value="PROTEIN ICFG"/>
    <property type="match status" value="1"/>
</dbReference>
<feature type="chain" id="PRO_5044564295" evidence="6">
    <location>
        <begin position="22"/>
        <end position="605"/>
    </location>
</feature>
<sequence length="605" mass="64923">MPTIFAMIFFASGLMALEAMRGLAQTNQATVDIATNWLPSVQYANAINTNVSDLRLAEADHVLSTTGKDAAQAEADIADTMKEFEANRKIYETLISSPEEQRIYNEFSASWQSYWAMHQKLLELSNTHQTEDARQLYKGEMRAAFEKMGALPDRLVQMNGDGSKQAYDDSVNAHETTKLITYGTTGIVLVILLLSTIFVLKAICRPIDDITRAMDRLAGGDTQSAVPFAGRADEIGAMAAAVEVFRQAALNNIRLESEAAANLALRQADEAEIQRRKEEEARNLAFATENLAAGLKRLAQGDLTHQIDQSFAAEYEVLRQDFNQSIQQLAGTLLDISVSISTVDEGTREIAAGANDLARRTEQQAAALEETAAALEEITANVHNSSRRTEEARTVAGQANTAASQSLQVVGRAETAMRKIEGSSQQISNIIGVIDEIAFQTNLLALNAGVEAARAGEAGKGFAVVAQEVRELAQRSAGAAKEIKALIHNSATEVEEGVSLVQGASQALSTIGSFIAEMNEHMEQIATAAREQAIGLTQVNTAVNQMDQTTQQNAAMVEQSSAAATSLSTAAGRLRMLVGQFALSGAHQVQPQAGTRPAKGYSMAA</sequence>
<dbReference type="PROSITE" id="PS50885">
    <property type="entry name" value="HAMP"/>
    <property type="match status" value="2"/>
</dbReference>
<dbReference type="SMART" id="SM00283">
    <property type="entry name" value="MA"/>
    <property type="match status" value="1"/>
</dbReference>
<dbReference type="Pfam" id="PF12729">
    <property type="entry name" value="4HB_MCP_1"/>
    <property type="match status" value="1"/>
</dbReference>
<evidence type="ECO:0000313" key="11">
    <source>
        <dbReference type="Proteomes" id="UP000185598"/>
    </source>
</evidence>
<dbReference type="GO" id="GO:0004888">
    <property type="term" value="F:transmembrane signaling receptor activity"/>
    <property type="evidence" value="ECO:0007669"/>
    <property type="project" value="InterPro"/>
</dbReference>
<dbReference type="CDD" id="cd06225">
    <property type="entry name" value="HAMP"/>
    <property type="match status" value="1"/>
</dbReference>
<dbReference type="InterPro" id="IPR004090">
    <property type="entry name" value="Chemotax_Me-accpt_rcpt"/>
</dbReference>